<keyword evidence="3" id="KW-1185">Reference proteome</keyword>
<reference evidence="2 3" key="1">
    <citation type="journal article" date="2011" name="Front. Microbiol.">
        <title>Genomic signatures of strain selection and enhancement in Bacillus atrophaeus var. globigii, a historical biowarfare simulant.</title>
        <authorList>
            <person name="Gibbons H.S."/>
            <person name="Broomall S.M."/>
            <person name="McNew L.A."/>
            <person name="Daligault H."/>
            <person name="Chapman C."/>
            <person name="Bruce D."/>
            <person name="Karavis M."/>
            <person name="Krepps M."/>
            <person name="McGregor P.A."/>
            <person name="Hong C."/>
            <person name="Park K.H."/>
            <person name="Akmal A."/>
            <person name="Feldman A."/>
            <person name="Lin J.S."/>
            <person name="Chang W.E."/>
            <person name="Higgs B.W."/>
            <person name="Demirev P."/>
            <person name="Lindquist J."/>
            <person name="Liem A."/>
            <person name="Fochler E."/>
            <person name="Read T.D."/>
            <person name="Tapia R."/>
            <person name="Johnson S."/>
            <person name="Bishop-Lilly K.A."/>
            <person name="Detter C."/>
            <person name="Han C."/>
            <person name="Sozhamannan S."/>
            <person name="Rosenzweig C.N."/>
            <person name="Skowronski E.W."/>
        </authorList>
    </citation>
    <scope>NUCLEOTIDE SEQUENCE [LARGE SCALE GENOMIC DNA]</scope>
    <source>
        <strain evidence="2 3">AK5</strain>
    </source>
</reference>
<name>A0A432VXH5_9GAMM</name>
<feature type="compositionally biased region" description="Low complexity" evidence="1">
    <location>
        <begin position="203"/>
        <end position="217"/>
    </location>
</feature>
<feature type="region of interest" description="Disordered" evidence="1">
    <location>
        <begin position="196"/>
        <end position="224"/>
    </location>
</feature>
<dbReference type="PANTHER" id="PTHR37530:SF1">
    <property type="entry name" value="OUTER MEMBRANE PROTEIN SLP"/>
    <property type="match status" value="1"/>
</dbReference>
<dbReference type="NCBIfam" id="TIGR00752">
    <property type="entry name" value="slp"/>
    <property type="match status" value="1"/>
</dbReference>
<dbReference type="PROSITE" id="PS51257">
    <property type="entry name" value="PROKAR_LIPOPROTEIN"/>
    <property type="match status" value="1"/>
</dbReference>
<dbReference type="PANTHER" id="PTHR37530">
    <property type="entry name" value="OUTER MEMBRANE PROTEIN SLP"/>
    <property type="match status" value="1"/>
</dbReference>
<sequence>MKIDTLNFGFWKWILSASAALLLLSGCAARLPENIRTTDESLTNFSTVMASPEATQGDLVRWGGVIAEVRNRAEHSEIEVVFFTLRGTGRPYVSDQTPGRFRVRVEGFADPEVYARGRSITVLGTYQSMVEDTIDEFVYRFPLVRAQGVHLWSEEPQRVDVWHHDMYSPWYRHRLYGTGPYRVHPYYFPYGVRHVDDQRDQRPPTQQAPQQRPQMQREPVRQQH</sequence>
<dbReference type="EMBL" id="PIPI01000001">
    <property type="protein sequence ID" value="RUO21346.1"/>
    <property type="molecule type" value="Genomic_DNA"/>
</dbReference>
<evidence type="ECO:0000313" key="2">
    <source>
        <dbReference type="EMBL" id="RUO21346.1"/>
    </source>
</evidence>
<dbReference type="OrthoDB" id="5295757at2"/>
<dbReference type="InterPro" id="IPR004658">
    <property type="entry name" value="OMP_Slp"/>
</dbReference>
<accession>A0A432VXH5</accession>
<evidence type="ECO:0000313" key="3">
    <source>
        <dbReference type="Proteomes" id="UP000288212"/>
    </source>
</evidence>
<dbReference type="AlphaFoldDB" id="A0A432VXH5"/>
<dbReference type="RefSeq" id="WP_126790323.1">
    <property type="nucleotide sequence ID" value="NZ_PIPI01000001.1"/>
</dbReference>
<evidence type="ECO:0000256" key="1">
    <source>
        <dbReference type="SAM" id="MobiDB-lite"/>
    </source>
</evidence>
<dbReference type="GO" id="GO:0019867">
    <property type="term" value="C:outer membrane"/>
    <property type="evidence" value="ECO:0007669"/>
    <property type="project" value="InterPro"/>
</dbReference>
<gene>
    <name evidence="2" type="ORF">CWE06_00255</name>
</gene>
<dbReference type="Pfam" id="PF03843">
    <property type="entry name" value="Slp"/>
    <property type="match status" value="1"/>
</dbReference>
<organism evidence="2 3">
    <name type="scientific">Aliidiomarina haloalkalitolerans</name>
    <dbReference type="NCBI Taxonomy" id="859059"/>
    <lineage>
        <taxon>Bacteria</taxon>
        <taxon>Pseudomonadati</taxon>
        <taxon>Pseudomonadota</taxon>
        <taxon>Gammaproteobacteria</taxon>
        <taxon>Alteromonadales</taxon>
        <taxon>Idiomarinaceae</taxon>
        <taxon>Aliidiomarina</taxon>
    </lineage>
</organism>
<comment type="caution">
    <text evidence="2">The sequence shown here is derived from an EMBL/GenBank/DDBJ whole genome shotgun (WGS) entry which is preliminary data.</text>
</comment>
<proteinExistence type="predicted"/>
<dbReference type="Proteomes" id="UP000288212">
    <property type="component" value="Unassembled WGS sequence"/>
</dbReference>
<protein>
    <submittedName>
        <fullName evidence="2">Starvation-inducible protein</fullName>
    </submittedName>
</protein>